<organism evidence="1">
    <name type="scientific">bioreactor metagenome</name>
    <dbReference type="NCBI Taxonomy" id="1076179"/>
    <lineage>
        <taxon>unclassified sequences</taxon>
        <taxon>metagenomes</taxon>
        <taxon>ecological metagenomes</taxon>
    </lineage>
</organism>
<proteinExistence type="predicted"/>
<dbReference type="EMBL" id="VSSQ01033696">
    <property type="protein sequence ID" value="MPM85368.1"/>
    <property type="molecule type" value="Genomic_DNA"/>
</dbReference>
<evidence type="ECO:0000313" key="1">
    <source>
        <dbReference type="EMBL" id="MPM85368.1"/>
    </source>
</evidence>
<comment type="caution">
    <text evidence="1">The sequence shown here is derived from an EMBL/GenBank/DDBJ whole genome shotgun (WGS) entry which is preliminary data.</text>
</comment>
<gene>
    <name evidence="1" type="ORF">SDC9_132448</name>
</gene>
<protein>
    <submittedName>
        <fullName evidence="1">Uncharacterized protein</fullName>
    </submittedName>
</protein>
<accession>A0A645D8I8</accession>
<dbReference type="AlphaFoldDB" id="A0A645D8I8"/>
<sequence length="142" mass="16637">MFRLLSERPISAASLRVQADTTFPMLPSPCRIRPRGYSITTTTPLPGKVRLFRLQPSITRAQPRTWRILPLCRPKITREVFRWPTKRLIRRGILFPGHSISRFPTVRAEPLYIPRIKIRPCRWMPPISPNRFQTLPAKRSPM</sequence>
<reference evidence="1" key="1">
    <citation type="submission" date="2019-08" db="EMBL/GenBank/DDBJ databases">
        <authorList>
            <person name="Kucharzyk K."/>
            <person name="Murdoch R.W."/>
            <person name="Higgins S."/>
            <person name="Loffler F."/>
        </authorList>
    </citation>
    <scope>NUCLEOTIDE SEQUENCE</scope>
</reference>
<name>A0A645D8I8_9ZZZZ</name>